<dbReference type="Proteomes" id="UP000015106">
    <property type="component" value="Chromosome 6"/>
</dbReference>
<feature type="region of interest" description="Disordered" evidence="1">
    <location>
        <begin position="15"/>
        <end position="64"/>
    </location>
</feature>
<feature type="compositionally biased region" description="Basic and acidic residues" evidence="1">
    <location>
        <begin position="38"/>
        <end position="53"/>
    </location>
</feature>
<reference evidence="2" key="2">
    <citation type="submission" date="2018-03" db="EMBL/GenBank/DDBJ databases">
        <title>The Triticum urartu genome reveals the dynamic nature of wheat genome evolution.</title>
        <authorList>
            <person name="Ling H."/>
            <person name="Ma B."/>
            <person name="Shi X."/>
            <person name="Liu H."/>
            <person name="Dong L."/>
            <person name="Sun H."/>
            <person name="Cao Y."/>
            <person name="Gao Q."/>
            <person name="Zheng S."/>
            <person name="Li Y."/>
            <person name="Yu Y."/>
            <person name="Du H."/>
            <person name="Qi M."/>
            <person name="Li Y."/>
            <person name="Yu H."/>
            <person name="Cui Y."/>
            <person name="Wang N."/>
            <person name="Chen C."/>
            <person name="Wu H."/>
            <person name="Zhao Y."/>
            <person name="Zhang J."/>
            <person name="Li Y."/>
            <person name="Zhou W."/>
            <person name="Zhang B."/>
            <person name="Hu W."/>
            <person name="Eijk M."/>
            <person name="Tang J."/>
            <person name="Witsenboer H."/>
            <person name="Zhao S."/>
            <person name="Li Z."/>
            <person name="Zhang A."/>
            <person name="Wang D."/>
            <person name="Liang C."/>
        </authorList>
    </citation>
    <scope>NUCLEOTIDE SEQUENCE [LARGE SCALE GENOMIC DNA]</scope>
    <source>
        <strain evidence="2">cv. G1812</strain>
    </source>
</reference>
<name>A0A8R7UTG0_TRIUA</name>
<protein>
    <submittedName>
        <fullName evidence="2">Uncharacterized protein</fullName>
    </submittedName>
</protein>
<feature type="region of interest" description="Disordered" evidence="1">
    <location>
        <begin position="77"/>
        <end position="111"/>
    </location>
</feature>
<dbReference type="Gramene" id="TuG1812G0600001390.01.T01">
    <property type="protein sequence ID" value="TuG1812G0600001390.01.T01"/>
    <property type="gene ID" value="TuG1812G0600001390.01"/>
</dbReference>
<reference evidence="2" key="3">
    <citation type="submission" date="2022-06" db="UniProtKB">
        <authorList>
            <consortium name="EnsemblPlants"/>
        </authorList>
    </citation>
    <scope>IDENTIFICATION</scope>
</reference>
<dbReference type="AlphaFoldDB" id="A0A8R7UTG0"/>
<dbReference type="EnsemblPlants" id="TuG1812G0600001390.01.T01">
    <property type="protein sequence ID" value="TuG1812G0600001390.01.T01"/>
    <property type="gene ID" value="TuG1812G0600001390.01"/>
</dbReference>
<proteinExistence type="predicted"/>
<sequence length="151" mass="16431">MHKRNPDIRCIRASVWRQKQDGFPQEHAPPLGDQGGAGEHDGDGALPEARDEPGGAGLPGVPQVGLVRDDARRQLRQAHHGGAALQLTPPAQVHQARQGAHVQVPRRPVPGLGLLRRGRRHLAPGLRRPPGAHLPGYDLWENYLTPCMCRA</sequence>
<keyword evidence="3" id="KW-1185">Reference proteome</keyword>
<evidence type="ECO:0000313" key="3">
    <source>
        <dbReference type="Proteomes" id="UP000015106"/>
    </source>
</evidence>
<evidence type="ECO:0000256" key="1">
    <source>
        <dbReference type="SAM" id="MobiDB-lite"/>
    </source>
</evidence>
<reference evidence="3" key="1">
    <citation type="journal article" date="2013" name="Nature">
        <title>Draft genome of the wheat A-genome progenitor Triticum urartu.</title>
        <authorList>
            <person name="Ling H.Q."/>
            <person name="Zhao S."/>
            <person name="Liu D."/>
            <person name="Wang J."/>
            <person name="Sun H."/>
            <person name="Zhang C."/>
            <person name="Fan H."/>
            <person name="Li D."/>
            <person name="Dong L."/>
            <person name="Tao Y."/>
            <person name="Gao C."/>
            <person name="Wu H."/>
            <person name="Li Y."/>
            <person name="Cui Y."/>
            <person name="Guo X."/>
            <person name="Zheng S."/>
            <person name="Wang B."/>
            <person name="Yu K."/>
            <person name="Liang Q."/>
            <person name="Yang W."/>
            <person name="Lou X."/>
            <person name="Chen J."/>
            <person name="Feng M."/>
            <person name="Jian J."/>
            <person name="Zhang X."/>
            <person name="Luo G."/>
            <person name="Jiang Y."/>
            <person name="Liu J."/>
            <person name="Wang Z."/>
            <person name="Sha Y."/>
            <person name="Zhang B."/>
            <person name="Wu H."/>
            <person name="Tang D."/>
            <person name="Shen Q."/>
            <person name="Xue P."/>
            <person name="Zou S."/>
            <person name="Wang X."/>
            <person name="Liu X."/>
            <person name="Wang F."/>
            <person name="Yang Y."/>
            <person name="An X."/>
            <person name="Dong Z."/>
            <person name="Zhang K."/>
            <person name="Zhang X."/>
            <person name="Luo M.C."/>
            <person name="Dvorak J."/>
            <person name="Tong Y."/>
            <person name="Wang J."/>
            <person name="Yang H."/>
            <person name="Li Z."/>
            <person name="Wang D."/>
            <person name="Zhang A."/>
            <person name="Wang J."/>
        </authorList>
    </citation>
    <scope>NUCLEOTIDE SEQUENCE</scope>
    <source>
        <strain evidence="3">cv. G1812</strain>
    </source>
</reference>
<accession>A0A8R7UTG0</accession>
<evidence type="ECO:0000313" key="2">
    <source>
        <dbReference type="EnsemblPlants" id="TuG1812G0600001390.01.T01"/>
    </source>
</evidence>
<organism evidence="2 3">
    <name type="scientific">Triticum urartu</name>
    <name type="common">Red wild einkorn</name>
    <name type="synonym">Crithodium urartu</name>
    <dbReference type="NCBI Taxonomy" id="4572"/>
    <lineage>
        <taxon>Eukaryota</taxon>
        <taxon>Viridiplantae</taxon>
        <taxon>Streptophyta</taxon>
        <taxon>Embryophyta</taxon>
        <taxon>Tracheophyta</taxon>
        <taxon>Spermatophyta</taxon>
        <taxon>Magnoliopsida</taxon>
        <taxon>Liliopsida</taxon>
        <taxon>Poales</taxon>
        <taxon>Poaceae</taxon>
        <taxon>BOP clade</taxon>
        <taxon>Pooideae</taxon>
        <taxon>Triticodae</taxon>
        <taxon>Triticeae</taxon>
        <taxon>Triticinae</taxon>
        <taxon>Triticum</taxon>
    </lineage>
</organism>